<comment type="caution">
    <text evidence="1">The sequence shown here is derived from an EMBL/GenBank/DDBJ whole genome shotgun (WGS) entry which is preliminary data.</text>
</comment>
<gene>
    <name evidence="1" type="ORF">Tcan_11618</name>
</gene>
<sequence>MMNDQNIHHNEYKYNACFAHQKIDKTREVSQHSEADKAHLPPWELRNEWACGSPTKLMIAVACTFYGVVCQEGKERENDARRRRVSVVESAEITPLV</sequence>
<protein>
    <submittedName>
        <fullName evidence="1">Uncharacterized protein</fullName>
    </submittedName>
</protein>
<evidence type="ECO:0000313" key="1">
    <source>
        <dbReference type="EMBL" id="KHN83624.1"/>
    </source>
</evidence>
<proteinExistence type="predicted"/>
<evidence type="ECO:0000313" key="2">
    <source>
        <dbReference type="Proteomes" id="UP000031036"/>
    </source>
</evidence>
<name>A0A0B2VQI6_TOXCA</name>
<accession>A0A0B2VQI6</accession>
<dbReference type="AlphaFoldDB" id="A0A0B2VQI6"/>
<reference evidence="1 2" key="1">
    <citation type="submission" date="2014-11" db="EMBL/GenBank/DDBJ databases">
        <title>Genetic blueprint of the zoonotic pathogen Toxocara canis.</title>
        <authorList>
            <person name="Zhu X.-Q."/>
            <person name="Korhonen P.K."/>
            <person name="Cai H."/>
            <person name="Young N.D."/>
            <person name="Nejsum P."/>
            <person name="von Samson-Himmelstjerna G."/>
            <person name="Boag P.R."/>
            <person name="Tan P."/>
            <person name="Li Q."/>
            <person name="Min J."/>
            <person name="Yang Y."/>
            <person name="Wang X."/>
            <person name="Fang X."/>
            <person name="Hall R.S."/>
            <person name="Hofmann A."/>
            <person name="Sternberg P.W."/>
            <person name="Jex A.R."/>
            <person name="Gasser R.B."/>
        </authorList>
    </citation>
    <scope>NUCLEOTIDE SEQUENCE [LARGE SCALE GENOMIC DNA]</scope>
    <source>
        <strain evidence="1">PN_DK_2014</strain>
    </source>
</reference>
<dbReference type="Proteomes" id="UP000031036">
    <property type="component" value="Unassembled WGS sequence"/>
</dbReference>
<dbReference type="EMBL" id="JPKZ01001175">
    <property type="protein sequence ID" value="KHN83624.1"/>
    <property type="molecule type" value="Genomic_DNA"/>
</dbReference>
<keyword evidence="2" id="KW-1185">Reference proteome</keyword>
<organism evidence="1 2">
    <name type="scientific">Toxocara canis</name>
    <name type="common">Canine roundworm</name>
    <dbReference type="NCBI Taxonomy" id="6265"/>
    <lineage>
        <taxon>Eukaryota</taxon>
        <taxon>Metazoa</taxon>
        <taxon>Ecdysozoa</taxon>
        <taxon>Nematoda</taxon>
        <taxon>Chromadorea</taxon>
        <taxon>Rhabditida</taxon>
        <taxon>Spirurina</taxon>
        <taxon>Ascaridomorpha</taxon>
        <taxon>Ascaridoidea</taxon>
        <taxon>Toxocaridae</taxon>
        <taxon>Toxocara</taxon>
    </lineage>
</organism>